<keyword evidence="4 7" id="KW-0812">Transmembrane</keyword>
<sequence>MARPDSQRPQTLTGRLRAARVLVLADALVVGGVLATAHLVRFGSRNDAFWIGPLDTSYVVVSILIGVIWLAMVATLNGYVSWPKRLNGPSYWPPVRATVWLVALLAVGSLVIQLDLSRVYLAFAMPLGMLGLLAVRFVCRSWIYAHRARGRYIRRALVVGTPERVAELAAVFAERAARVAVDVVATTGIENARGPYLRRLVERYRVDIIVLTEERDGANVRQLLWDVEGAGAVVWLSIDVPELAAPRAEYFPIDRLPIVEVAPADRSITRRRAKRVFDVVLSGVALTLLLPVIAVCAVVIRLDSPGPAFFRQARVGRDGTQFGIVKLRTMRMNAEKEVADLLHRNEAAGPLFKIKDDPRVTRVGTFLRRTSIDELPQLWNVLRGEMSLVGPRPPLPSEVAEYDRDSHRRLIVKPGMTGLWQVSGRSDLSWEQGVRLDLFYVENWSVAGDLQILFQTVGVVLRPNGAY</sequence>
<dbReference type="PANTHER" id="PTHR30576">
    <property type="entry name" value="COLANIC BIOSYNTHESIS UDP-GLUCOSE LIPID CARRIER TRANSFERASE"/>
    <property type="match status" value="1"/>
</dbReference>
<dbReference type="GO" id="GO:0016780">
    <property type="term" value="F:phosphotransferase activity, for other substituted phosphate groups"/>
    <property type="evidence" value="ECO:0007669"/>
    <property type="project" value="TreeGrafter"/>
</dbReference>
<dbReference type="PANTHER" id="PTHR30576:SF10">
    <property type="entry name" value="SLL5057 PROTEIN"/>
    <property type="match status" value="1"/>
</dbReference>
<evidence type="ECO:0000256" key="1">
    <source>
        <dbReference type="ARBA" id="ARBA00004141"/>
    </source>
</evidence>
<proteinExistence type="inferred from homology"/>
<evidence type="ECO:0000256" key="2">
    <source>
        <dbReference type="ARBA" id="ARBA00006464"/>
    </source>
</evidence>
<evidence type="ECO:0000313" key="10">
    <source>
        <dbReference type="Proteomes" id="UP000515511"/>
    </source>
</evidence>
<keyword evidence="5 7" id="KW-1133">Transmembrane helix</keyword>
<gene>
    <name evidence="9" type="ORF">F1C12_09440</name>
</gene>
<organism evidence="9 10">
    <name type="scientific">Leifsonia shinshuensis</name>
    <dbReference type="NCBI Taxonomy" id="150026"/>
    <lineage>
        <taxon>Bacteria</taxon>
        <taxon>Bacillati</taxon>
        <taxon>Actinomycetota</taxon>
        <taxon>Actinomycetes</taxon>
        <taxon>Micrococcales</taxon>
        <taxon>Microbacteriaceae</taxon>
        <taxon>Leifsonia</taxon>
    </lineage>
</organism>
<dbReference type="InterPro" id="IPR003362">
    <property type="entry name" value="Bact_transf"/>
</dbReference>
<comment type="similarity">
    <text evidence="2">Belongs to the bacterial sugar transferase family.</text>
</comment>
<feature type="transmembrane region" description="Helical" evidence="7">
    <location>
        <begin position="94"/>
        <end position="114"/>
    </location>
</feature>
<feature type="domain" description="Bacterial sugar transferase" evidence="8">
    <location>
        <begin position="274"/>
        <end position="461"/>
    </location>
</feature>
<feature type="transmembrane region" description="Helical" evidence="7">
    <location>
        <begin position="120"/>
        <end position="139"/>
    </location>
</feature>
<evidence type="ECO:0000313" key="9">
    <source>
        <dbReference type="EMBL" id="QNE35329.1"/>
    </source>
</evidence>
<feature type="transmembrane region" description="Helical" evidence="7">
    <location>
        <begin position="276"/>
        <end position="300"/>
    </location>
</feature>
<protein>
    <submittedName>
        <fullName evidence="9">Sugar transferase</fullName>
    </submittedName>
</protein>
<accession>A0A7G6YA14</accession>
<reference evidence="10" key="1">
    <citation type="submission" date="2019-09" db="EMBL/GenBank/DDBJ databases">
        <title>Antimicrobial potential of Antarctic Bacteria.</title>
        <authorList>
            <person name="Benaud N."/>
            <person name="Edwards R.J."/>
            <person name="Ferrari B.C."/>
        </authorList>
    </citation>
    <scope>NUCLEOTIDE SEQUENCE [LARGE SCALE GENOMIC DNA]</scope>
    <source>
        <strain evidence="10">INR9</strain>
    </source>
</reference>
<keyword evidence="6 7" id="KW-0472">Membrane</keyword>
<evidence type="ECO:0000259" key="8">
    <source>
        <dbReference type="Pfam" id="PF02397"/>
    </source>
</evidence>
<dbReference type="EMBL" id="CP043641">
    <property type="protein sequence ID" value="QNE35329.1"/>
    <property type="molecule type" value="Genomic_DNA"/>
</dbReference>
<evidence type="ECO:0000256" key="6">
    <source>
        <dbReference type="ARBA" id="ARBA00023136"/>
    </source>
</evidence>
<evidence type="ECO:0000256" key="4">
    <source>
        <dbReference type="ARBA" id="ARBA00022692"/>
    </source>
</evidence>
<comment type="subcellular location">
    <subcellularLocation>
        <location evidence="1">Membrane</location>
        <topology evidence="1">Multi-pass membrane protein</topology>
    </subcellularLocation>
</comment>
<evidence type="ECO:0000256" key="5">
    <source>
        <dbReference type="ARBA" id="ARBA00022989"/>
    </source>
</evidence>
<dbReference type="KEGG" id="lse:F1C12_09440"/>
<dbReference type="RefSeq" id="WP_185278489.1">
    <property type="nucleotide sequence ID" value="NZ_CP043641.1"/>
</dbReference>
<dbReference type="GO" id="GO:0016020">
    <property type="term" value="C:membrane"/>
    <property type="evidence" value="ECO:0007669"/>
    <property type="project" value="UniProtKB-SubCell"/>
</dbReference>
<dbReference type="AlphaFoldDB" id="A0A7G6YA14"/>
<feature type="transmembrane region" description="Helical" evidence="7">
    <location>
        <begin position="60"/>
        <end position="82"/>
    </location>
</feature>
<evidence type="ECO:0000256" key="7">
    <source>
        <dbReference type="SAM" id="Phobius"/>
    </source>
</evidence>
<feature type="transmembrane region" description="Helical" evidence="7">
    <location>
        <begin position="21"/>
        <end position="40"/>
    </location>
</feature>
<evidence type="ECO:0000256" key="3">
    <source>
        <dbReference type="ARBA" id="ARBA00022679"/>
    </source>
</evidence>
<dbReference type="Pfam" id="PF02397">
    <property type="entry name" value="Bac_transf"/>
    <property type="match status" value="1"/>
</dbReference>
<keyword evidence="3 9" id="KW-0808">Transferase</keyword>
<name>A0A7G6YA14_9MICO</name>
<dbReference type="Proteomes" id="UP000515511">
    <property type="component" value="Chromosome"/>
</dbReference>
<dbReference type="InterPro" id="IPR017475">
    <property type="entry name" value="EPS_sugar_tfrase"/>
</dbReference>
<dbReference type="NCBIfam" id="TIGR03025">
    <property type="entry name" value="EPS_sugtrans"/>
    <property type="match status" value="1"/>
</dbReference>